<proteinExistence type="predicted"/>
<dbReference type="Gene3D" id="3.40.50.410">
    <property type="entry name" value="von Willebrand factor, type A domain"/>
    <property type="match status" value="1"/>
</dbReference>
<organism evidence="4 5">
    <name type="scientific">Shewanella insulae</name>
    <dbReference type="NCBI Taxonomy" id="2681496"/>
    <lineage>
        <taxon>Bacteria</taxon>
        <taxon>Pseudomonadati</taxon>
        <taxon>Pseudomonadota</taxon>
        <taxon>Gammaproteobacteria</taxon>
        <taxon>Alteromonadales</taxon>
        <taxon>Shewanellaceae</taxon>
        <taxon>Shewanella</taxon>
    </lineage>
</organism>
<evidence type="ECO:0000256" key="1">
    <source>
        <dbReference type="SAM" id="MobiDB-lite"/>
    </source>
</evidence>
<dbReference type="PANTHER" id="PTHR22550:SF18">
    <property type="entry name" value="VWFA DOMAIN-CONTAINING PROTEIN"/>
    <property type="match status" value="1"/>
</dbReference>
<feature type="domain" description="VWFA" evidence="3">
    <location>
        <begin position="91"/>
        <end position="285"/>
    </location>
</feature>
<keyword evidence="2" id="KW-1133">Transmembrane helix</keyword>
<reference evidence="4 5" key="1">
    <citation type="submission" date="2019-12" db="EMBL/GenBank/DDBJ databases">
        <title>Shewanella insulae sp. nov., isolated from a tidal flat.</title>
        <authorList>
            <person name="Yoon J.-H."/>
        </authorList>
    </citation>
    <scope>NUCLEOTIDE SEQUENCE [LARGE SCALE GENOMIC DNA]</scope>
    <source>
        <strain evidence="4 5">JBTF-M18</strain>
    </source>
</reference>
<feature type="region of interest" description="Disordered" evidence="1">
    <location>
        <begin position="28"/>
        <end position="55"/>
    </location>
</feature>
<feature type="transmembrane region" description="Helical" evidence="2">
    <location>
        <begin position="305"/>
        <end position="331"/>
    </location>
</feature>
<evidence type="ECO:0000313" key="4">
    <source>
        <dbReference type="EMBL" id="MXR69080.1"/>
    </source>
</evidence>
<sequence length="339" mass="37661">MFTLAWPWLLILLPLPLIFSLGKPSGSKQTKQTSGGHLQMPGVAEAPTTGLDNSPRRSRWPHWLFWTLLIFAVARPLWVGDAIELPSKGRDLMLAVDLSGSMQIEDMVLNGKTVDRFTMVQQVMSEFIERRKGDKLGLILFADHAYLQAPLTQDRRSVAQFLTEAQIGLVGKQTAIGEAIALAVKRFDKAEQSNRVLILLTDGSNNSGSITPEQAADIAAKRGVTIYTIGVGAEVMERRTLFGKERVNPSMDLDEAQLTLLAPKTKGRYFRARNSDELEQIYQEIDKLEPTDSDQLSYRPQAELFYYPLAIALLVSVLMMLSGFSAVQALVQRLPRSAS</sequence>
<dbReference type="AlphaFoldDB" id="A0A6L7HYH4"/>
<protein>
    <submittedName>
        <fullName evidence="4">VWA domain-containing protein</fullName>
    </submittedName>
</protein>
<evidence type="ECO:0000313" key="5">
    <source>
        <dbReference type="Proteomes" id="UP000474778"/>
    </source>
</evidence>
<dbReference type="PANTHER" id="PTHR22550">
    <property type="entry name" value="SPORE GERMINATION PROTEIN"/>
    <property type="match status" value="1"/>
</dbReference>
<dbReference type="SUPFAM" id="SSF53300">
    <property type="entry name" value="vWA-like"/>
    <property type="match status" value="1"/>
</dbReference>
<keyword evidence="2" id="KW-0812">Transmembrane</keyword>
<dbReference type="SMART" id="SM00327">
    <property type="entry name" value="VWA"/>
    <property type="match status" value="1"/>
</dbReference>
<gene>
    <name evidence="4" type="ORF">GNT65_10410</name>
</gene>
<evidence type="ECO:0000259" key="3">
    <source>
        <dbReference type="PROSITE" id="PS50234"/>
    </source>
</evidence>
<dbReference type="PROSITE" id="PS50234">
    <property type="entry name" value="VWFA"/>
    <property type="match status" value="1"/>
</dbReference>
<dbReference type="Proteomes" id="UP000474778">
    <property type="component" value="Unassembled WGS sequence"/>
</dbReference>
<keyword evidence="5" id="KW-1185">Reference proteome</keyword>
<comment type="caution">
    <text evidence="4">The sequence shown here is derived from an EMBL/GenBank/DDBJ whole genome shotgun (WGS) entry which is preliminary data.</text>
</comment>
<evidence type="ECO:0000256" key="2">
    <source>
        <dbReference type="SAM" id="Phobius"/>
    </source>
</evidence>
<dbReference type="RefSeq" id="WP_160795924.1">
    <property type="nucleotide sequence ID" value="NZ_WRPA01000008.1"/>
</dbReference>
<dbReference type="InterPro" id="IPR002035">
    <property type="entry name" value="VWF_A"/>
</dbReference>
<accession>A0A6L7HYH4</accession>
<dbReference type="InterPro" id="IPR050768">
    <property type="entry name" value="UPF0353/GerABKA_families"/>
</dbReference>
<dbReference type="InterPro" id="IPR033881">
    <property type="entry name" value="vWA_BatA_type"/>
</dbReference>
<dbReference type="EMBL" id="WRPA01000008">
    <property type="protein sequence ID" value="MXR69080.1"/>
    <property type="molecule type" value="Genomic_DNA"/>
</dbReference>
<dbReference type="InterPro" id="IPR036465">
    <property type="entry name" value="vWFA_dom_sf"/>
</dbReference>
<keyword evidence="2" id="KW-0472">Membrane</keyword>
<dbReference type="Pfam" id="PF00092">
    <property type="entry name" value="VWA"/>
    <property type="match status" value="1"/>
</dbReference>
<name>A0A6L7HYH4_9GAMM</name>
<dbReference type="CDD" id="cd01467">
    <property type="entry name" value="vWA_BatA_type"/>
    <property type="match status" value="1"/>
</dbReference>